<organism evidence="8 9">
    <name type="scientific">Maribacter litopenaei</name>
    <dbReference type="NCBI Taxonomy" id="2976127"/>
    <lineage>
        <taxon>Bacteria</taxon>
        <taxon>Pseudomonadati</taxon>
        <taxon>Bacteroidota</taxon>
        <taxon>Flavobacteriia</taxon>
        <taxon>Flavobacteriales</taxon>
        <taxon>Flavobacteriaceae</taxon>
        <taxon>Maribacter</taxon>
    </lineage>
</organism>
<keyword evidence="2" id="KW-1003">Cell membrane</keyword>
<dbReference type="InterPro" id="IPR050250">
    <property type="entry name" value="Macrolide_Exporter_MacB"/>
</dbReference>
<reference evidence="8" key="1">
    <citation type="submission" date="2022-09" db="EMBL/GenBank/DDBJ databases">
        <title>Maribacter litopenaei sp. nov., isolated from the intestinal tract of the Pacific White Shrimp, Litopenaeus vannamei.</title>
        <authorList>
            <person name="Kim S.Y."/>
            <person name="Hwang C.Y."/>
        </authorList>
    </citation>
    <scope>NUCLEOTIDE SEQUENCE</scope>
    <source>
        <strain evidence="8">HL-LV01</strain>
    </source>
</reference>
<feature type="transmembrane region" description="Helical" evidence="6">
    <location>
        <begin position="153"/>
        <end position="175"/>
    </location>
</feature>
<name>A0ABY5Y7L6_9FLAO</name>
<gene>
    <name evidence="8" type="ORF">NYZ99_17750</name>
</gene>
<evidence type="ECO:0000313" key="9">
    <source>
        <dbReference type="Proteomes" id="UP001059209"/>
    </source>
</evidence>
<keyword evidence="4 6" id="KW-1133">Transmembrane helix</keyword>
<keyword evidence="9" id="KW-1185">Reference proteome</keyword>
<protein>
    <recommendedName>
        <fullName evidence="7">ABC3 transporter permease C-terminal domain-containing protein</fullName>
    </recommendedName>
</protein>
<dbReference type="InterPro" id="IPR003838">
    <property type="entry name" value="ABC3_permease_C"/>
</dbReference>
<dbReference type="PANTHER" id="PTHR30572">
    <property type="entry name" value="MEMBRANE COMPONENT OF TRANSPORTER-RELATED"/>
    <property type="match status" value="1"/>
</dbReference>
<dbReference type="PANTHER" id="PTHR30572:SF18">
    <property type="entry name" value="ABC-TYPE MACROLIDE FAMILY EXPORT SYSTEM PERMEASE COMPONENT 2"/>
    <property type="match status" value="1"/>
</dbReference>
<evidence type="ECO:0000256" key="1">
    <source>
        <dbReference type="ARBA" id="ARBA00004651"/>
    </source>
</evidence>
<accession>A0ABY5Y7L6</accession>
<dbReference type="Pfam" id="PF02687">
    <property type="entry name" value="FtsX"/>
    <property type="match status" value="1"/>
</dbReference>
<evidence type="ECO:0000313" key="8">
    <source>
        <dbReference type="EMBL" id="UWX54669.1"/>
    </source>
</evidence>
<keyword evidence="5 6" id="KW-0472">Membrane</keyword>
<dbReference type="EMBL" id="CP104205">
    <property type="protein sequence ID" value="UWX54669.1"/>
    <property type="molecule type" value="Genomic_DNA"/>
</dbReference>
<feature type="transmembrane region" description="Helical" evidence="6">
    <location>
        <begin position="237"/>
        <end position="257"/>
    </location>
</feature>
<dbReference type="RefSeq" id="WP_260572527.1">
    <property type="nucleotide sequence ID" value="NZ_CP104205.1"/>
</dbReference>
<evidence type="ECO:0000256" key="6">
    <source>
        <dbReference type="SAM" id="Phobius"/>
    </source>
</evidence>
<evidence type="ECO:0000256" key="5">
    <source>
        <dbReference type="ARBA" id="ARBA00023136"/>
    </source>
</evidence>
<comment type="subcellular location">
    <subcellularLocation>
        <location evidence="1">Cell membrane</location>
        <topology evidence="1">Multi-pass membrane protein</topology>
    </subcellularLocation>
</comment>
<feature type="domain" description="ABC3 transporter permease C-terminal" evidence="7">
    <location>
        <begin position="154"/>
        <end position="267"/>
    </location>
</feature>
<evidence type="ECO:0000256" key="3">
    <source>
        <dbReference type="ARBA" id="ARBA00022692"/>
    </source>
</evidence>
<feature type="transmembrane region" description="Helical" evidence="6">
    <location>
        <begin position="203"/>
        <end position="222"/>
    </location>
</feature>
<proteinExistence type="predicted"/>
<evidence type="ECO:0000259" key="7">
    <source>
        <dbReference type="Pfam" id="PF02687"/>
    </source>
</evidence>
<evidence type="ECO:0000256" key="2">
    <source>
        <dbReference type="ARBA" id="ARBA00022475"/>
    </source>
</evidence>
<keyword evidence="3 6" id="KW-0812">Transmembrane</keyword>
<evidence type="ECO:0000256" key="4">
    <source>
        <dbReference type="ARBA" id="ARBA00022989"/>
    </source>
</evidence>
<sequence>MRPVFYNGITENYFSTVGTNLLKGRNLRANDSTQVIVNKATLDEFGIDLENALSSKLIQTYEGQTTEYEIVGVSENYHFASLKEAIDPMLLYFDNAPNWLVLKTNTKDFKSLLTDVESRWKNVNPYAPFEYTFVNDGVQKLFEEEQKLGEISLTFTILAIFISCLGLFGLVSYVAEQKKKEIGIRKVLGASINSVVQLLTKDFLKLVLIAFIIATPIAYYFMQQWLEGYTYSIEIRWWVFALAGGFALIITFLTVGFQSLKSAIANPVKSLRTE</sequence>
<dbReference type="Proteomes" id="UP001059209">
    <property type="component" value="Chromosome"/>
</dbReference>